<dbReference type="EMBL" id="UGOA01000001">
    <property type="protein sequence ID" value="STX44863.1"/>
    <property type="molecule type" value="Genomic_DNA"/>
</dbReference>
<accession>A0A378JAQ2</accession>
<sequence>MGKRIQIQELIAISKSGEVLQSHVKEWRGQTWHVSRGKTEGNRVERMAVHITNLANEASIAHATRGSDPESVLVTRLILNEFSLYTKDSPLSLSEYKLFIKKIYAVTSTLPPDIHLLLATVPVLWSDHSVHNCALYIQSPLAIGGQPTIHHFAKEHASTADFRYTMKKRV</sequence>
<dbReference type="AlphaFoldDB" id="A0A378JAQ2"/>
<dbReference type="OrthoDB" id="5653251at2"/>
<name>A0A378JAQ2_9GAMM</name>
<organism evidence="1 2">
    <name type="scientific">Legionella donaldsonii</name>
    <dbReference type="NCBI Taxonomy" id="45060"/>
    <lineage>
        <taxon>Bacteria</taxon>
        <taxon>Pseudomonadati</taxon>
        <taxon>Pseudomonadota</taxon>
        <taxon>Gammaproteobacteria</taxon>
        <taxon>Legionellales</taxon>
        <taxon>Legionellaceae</taxon>
        <taxon>Legionella</taxon>
    </lineage>
</organism>
<gene>
    <name evidence="1" type="ORF">NCTC13292_02957</name>
</gene>
<reference evidence="1 2" key="1">
    <citation type="submission" date="2018-06" db="EMBL/GenBank/DDBJ databases">
        <authorList>
            <consortium name="Pathogen Informatics"/>
            <person name="Doyle S."/>
        </authorList>
    </citation>
    <scope>NUCLEOTIDE SEQUENCE [LARGE SCALE GENOMIC DNA]</scope>
    <source>
        <strain evidence="1 2">NCTC13292</strain>
    </source>
</reference>
<dbReference type="RefSeq" id="WP_115222463.1">
    <property type="nucleotide sequence ID" value="NZ_CAXYJE010000001.1"/>
</dbReference>
<proteinExistence type="predicted"/>
<dbReference type="Proteomes" id="UP000254677">
    <property type="component" value="Unassembled WGS sequence"/>
</dbReference>
<keyword evidence="2" id="KW-1185">Reference proteome</keyword>
<protein>
    <submittedName>
        <fullName evidence="1">Uncharacterized protein</fullName>
    </submittedName>
</protein>
<evidence type="ECO:0000313" key="2">
    <source>
        <dbReference type="Proteomes" id="UP000254677"/>
    </source>
</evidence>
<evidence type="ECO:0000313" key="1">
    <source>
        <dbReference type="EMBL" id="STX44863.1"/>
    </source>
</evidence>